<accession>A0ABM7X2T2</accession>
<proteinExistence type="inferred from homology"/>
<protein>
    <recommendedName>
        <fullName evidence="6">H+transporting two-sector ATPase C (AC39) subunit</fullName>
    </recommendedName>
</protein>
<dbReference type="InterPro" id="IPR050873">
    <property type="entry name" value="V-ATPase_V0D/AC39_subunit"/>
</dbReference>
<evidence type="ECO:0000256" key="3">
    <source>
        <dbReference type="ARBA" id="ARBA00023065"/>
    </source>
</evidence>
<dbReference type="Pfam" id="PF01992">
    <property type="entry name" value="vATP-synt_AC39"/>
    <property type="match status" value="1"/>
</dbReference>
<dbReference type="Proteomes" id="UP001162891">
    <property type="component" value="Chromosome"/>
</dbReference>
<dbReference type="InterPro" id="IPR035067">
    <property type="entry name" value="V-type_ATPase_csu/dsu"/>
</dbReference>
<dbReference type="InterPro" id="IPR002843">
    <property type="entry name" value="ATPase_V0-cplx_csu/dsu"/>
</dbReference>
<dbReference type="PANTHER" id="PTHR38682">
    <property type="entry name" value="V-TYPE ATP SYNTHASE SUBUNIT C"/>
    <property type="match status" value="1"/>
</dbReference>
<evidence type="ECO:0000313" key="4">
    <source>
        <dbReference type="EMBL" id="BDG06096.1"/>
    </source>
</evidence>
<name>A0ABM7X2T2_9BACT</name>
<evidence type="ECO:0000256" key="1">
    <source>
        <dbReference type="ARBA" id="ARBA00006709"/>
    </source>
</evidence>
<dbReference type="InterPro" id="IPR036079">
    <property type="entry name" value="ATPase_csu/dsu_sf"/>
</dbReference>
<dbReference type="PANTHER" id="PTHR38682:SF1">
    <property type="entry name" value="V-TYPE ATP SYNTHASE SUBUNIT C"/>
    <property type="match status" value="1"/>
</dbReference>
<keyword evidence="3" id="KW-0406">Ion transport</keyword>
<dbReference type="EMBL" id="AP025591">
    <property type="protein sequence ID" value="BDG06096.1"/>
    <property type="molecule type" value="Genomic_DNA"/>
</dbReference>
<reference evidence="5" key="1">
    <citation type="journal article" date="2022" name="Int. J. Syst. Evol. Microbiol.">
        <title>Anaeromyxobacter oryzae sp. nov., Anaeromyxobacter diazotrophicus sp. nov. and Anaeromyxobacter paludicola sp. nov., isolated from paddy soils.</title>
        <authorList>
            <person name="Itoh H."/>
            <person name="Xu Z."/>
            <person name="Mise K."/>
            <person name="Masuda Y."/>
            <person name="Ushijima N."/>
            <person name="Hayakawa C."/>
            <person name="Shiratori Y."/>
            <person name="Senoo K."/>
        </authorList>
    </citation>
    <scope>NUCLEOTIDE SEQUENCE [LARGE SCALE GENOMIC DNA]</scope>
    <source>
        <strain evidence="5">Red232</strain>
    </source>
</reference>
<dbReference type="Gene3D" id="1.20.1690.10">
    <property type="entry name" value="V-type ATP synthase subunit C domain"/>
    <property type="match status" value="2"/>
</dbReference>
<evidence type="ECO:0000256" key="2">
    <source>
        <dbReference type="ARBA" id="ARBA00022448"/>
    </source>
</evidence>
<comment type="similarity">
    <text evidence="1">Belongs to the V-ATPase V0D/AC39 subunit family.</text>
</comment>
<dbReference type="SUPFAM" id="SSF103486">
    <property type="entry name" value="V-type ATP synthase subunit C"/>
    <property type="match status" value="1"/>
</dbReference>
<evidence type="ECO:0008006" key="6">
    <source>
        <dbReference type="Google" id="ProtNLM"/>
    </source>
</evidence>
<keyword evidence="5" id="KW-1185">Reference proteome</keyword>
<evidence type="ECO:0000313" key="5">
    <source>
        <dbReference type="Proteomes" id="UP001162891"/>
    </source>
</evidence>
<keyword evidence="2" id="KW-0813">Transport</keyword>
<sequence length="340" mass="34942">MARLDRVNARIGARRTRLLGPEAARELLARPGLEARLAALRSTVAGAGLPAPPLPSEDETLEAAEAALRARLAEDAAWLLRETEGARAREVLGAFLDLDEALVVKAVIRGVARGAPAAAIRAAAPPVRSVAAEAVASAVQATDVATALAALSAGGSALAAVASGMLPLQLEDGLLAIELEVDRAALARARAATRGPGEDRAVLARHVADRVDARNAATLLLVAGAPLAAEPWLGGGRRLVPAALGALAAGTREAARAALAAAFPAIAAAAAEPWAVERALEASVLAPLRREARLRPLSIAVPLRYLLERREEVRRIALVLRGAALGLPLETILGLEEGVK</sequence>
<organism evidence="4 5">
    <name type="scientific">Anaeromyxobacter oryzae</name>
    <dbReference type="NCBI Taxonomy" id="2918170"/>
    <lineage>
        <taxon>Bacteria</taxon>
        <taxon>Pseudomonadati</taxon>
        <taxon>Myxococcota</taxon>
        <taxon>Myxococcia</taxon>
        <taxon>Myxococcales</taxon>
        <taxon>Cystobacterineae</taxon>
        <taxon>Anaeromyxobacteraceae</taxon>
        <taxon>Anaeromyxobacter</taxon>
    </lineage>
</organism>
<dbReference type="InterPro" id="IPR044911">
    <property type="entry name" value="V-type_ATPase_csu/dsu_dom_3"/>
</dbReference>
<gene>
    <name evidence="4" type="ORF">AMOR_50920</name>
</gene>
<dbReference type="Gene3D" id="1.10.132.50">
    <property type="entry name" value="ATP synthase (C/AC39) subunit, domain 3"/>
    <property type="match status" value="1"/>
</dbReference>
<dbReference type="RefSeq" id="WP_248355399.1">
    <property type="nucleotide sequence ID" value="NZ_AP025591.1"/>
</dbReference>